<evidence type="ECO:0000256" key="2">
    <source>
        <dbReference type="SAM" id="MobiDB-lite"/>
    </source>
</evidence>
<keyword evidence="4" id="KW-1185">Reference proteome</keyword>
<keyword evidence="1" id="KW-0175">Coiled coil</keyword>
<dbReference type="Proteomes" id="UP000823941">
    <property type="component" value="Chromosome 21"/>
</dbReference>
<organism evidence="3 4">
    <name type="scientific">Plutella xylostella</name>
    <name type="common">Diamondback moth</name>
    <name type="synonym">Plutella maculipennis</name>
    <dbReference type="NCBI Taxonomy" id="51655"/>
    <lineage>
        <taxon>Eukaryota</taxon>
        <taxon>Metazoa</taxon>
        <taxon>Ecdysozoa</taxon>
        <taxon>Arthropoda</taxon>
        <taxon>Hexapoda</taxon>
        <taxon>Insecta</taxon>
        <taxon>Pterygota</taxon>
        <taxon>Neoptera</taxon>
        <taxon>Endopterygota</taxon>
        <taxon>Lepidoptera</taxon>
        <taxon>Glossata</taxon>
        <taxon>Ditrysia</taxon>
        <taxon>Yponomeutoidea</taxon>
        <taxon>Plutellidae</taxon>
        <taxon>Plutella</taxon>
    </lineage>
</organism>
<proteinExistence type="predicted"/>
<feature type="compositionally biased region" description="Basic and acidic residues" evidence="2">
    <location>
        <begin position="1"/>
        <end position="12"/>
    </location>
</feature>
<feature type="region of interest" description="Disordered" evidence="2">
    <location>
        <begin position="1"/>
        <end position="32"/>
    </location>
</feature>
<gene>
    <name evidence="3" type="ORF">JYU34_015551</name>
</gene>
<name>A0ABQ7Q462_PLUXY</name>
<evidence type="ECO:0000313" key="3">
    <source>
        <dbReference type="EMBL" id="KAG7300029.1"/>
    </source>
</evidence>
<feature type="coiled-coil region" evidence="1">
    <location>
        <begin position="69"/>
        <end position="124"/>
    </location>
</feature>
<reference evidence="3 4" key="1">
    <citation type="submission" date="2021-06" db="EMBL/GenBank/DDBJ databases">
        <title>A haploid diamondback moth (Plutella xylostella L.) genome assembly resolves 31 chromosomes and identifies a diamide resistance mutation.</title>
        <authorList>
            <person name="Ward C.M."/>
            <person name="Perry K.D."/>
            <person name="Baker G."/>
            <person name="Powis K."/>
            <person name="Heckel D.G."/>
            <person name="Baxter S.W."/>
        </authorList>
    </citation>
    <scope>NUCLEOTIDE SEQUENCE [LARGE SCALE GENOMIC DNA]</scope>
    <source>
        <strain evidence="3 4">LV</strain>
        <tissue evidence="3">Single pupa</tissue>
    </source>
</reference>
<sequence length="257" mass="29795">MLRTPSKAEMEHASSVPAKQGEIFHKRKRRDSREEMTQELQIFKTEILGMLNSWKEEQAPIIKNIQKDLSEVKAQNVSIIKKYEDLEKSIKFFSAEYDDLKIKVEKLEKERKGNILLIENLESKFEEVQRHIGCKKIEIRNLPEIPNENLMQITEKLHGEIGCEYGPTTICDVFRVPARGGKIRPIIAEFASSKQRDNFIKCWKKAMGGSKPIASSLSGHNKIYVSEYLTPLAKKLFFHGRELTKQKIFKFCWTNHG</sequence>
<evidence type="ECO:0000256" key="1">
    <source>
        <dbReference type="SAM" id="Coils"/>
    </source>
</evidence>
<accession>A0ABQ7Q462</accession>
<dbReference type="EMBL" id="JAHIBW010000021">
    <property type="protein sequence ID" value="KAG7300029.1"/>
    <property type="molecule type" value="Genomic_DNA"/>
</dbReference>
<protein>
    <submittedName>
        <fullName evidence="3">Uncharacterized protein</fullName>
    </submittedName>
</protein>
<comment type="caution">
    <text evidence="3">The sequence shown here is derived from an EMBL/GenBank/DDBJ whole genome shotgun (WGS) entry which is preliminary data.</text>
</comment>
<evidence type="ECO:0000313" key="4">
    <source>
        <dbReference type="Proteomes" id="UP000823941"/>
    </source>
</evidence>